<evidence type="ECO:0000313" key="2">
    <source>
        <dbReference type="EMBL" id="AXF56621.1"/>
    </source>
</evidence>
<dbReference type="InterPro" id="IPR001387">
    <property type="entry name" value="Cro/C1-type_HTH"/>
</dbReference>
<dbReference type="InterPro" id="IPR010982">
    <property type="entry name" value="Lambda_DNA-bd_dom_sf"/>
</dbReference>
<reference evidence="2 3" key="1">
    <citation type="journal article" date="2018" name="J. Microbiol.">
        <title>Salicibibacter kimchii gen. nov., sp. nov., a moderately halophilic and alkalitolerant bacterium in the family Bacillaceae, isolated from kimchi.</title>
        <authorList>
            <person name="Jang J.Y."/>
            <person name="Oh Y.J."/>
            <person name="Lim S.K."/>
            <person name="Park H.K."/>
            <person name="Lee C."/>
            <person name="Kim J.Y."/>
            <person name="Lee M.A."/>
            <person name="Choi H.J."/>
        </authorList>
    </citation>
    <scope>NUCLEOTIDE SEQUENCE [LARGE SCALE GENOMIC DNA]</scope>
    <source>
        <strain evidence="2 3">NKC1-1</strain>
    </source>
</reference>
<dbReference type="Proteomes" id="UP000252100">
    <property type="component" value="Chromosome"/>
</dbReference>
<dbReference type="PROSITE" id="PS50943">
    <property type="entry name" value="HTH_CROC1"/>
    <property type="match status" value="1"/>
</dbReference>
<gene>
    <name evidence="2" type="ORF">DT065_11690</name>
</gene>
<proteinExistence type="predicted"/>
<protein>
    <submittedName>
        <fullName evidence="2">XRE family transcriptional regulator</fullName>
    </submittedName>
</protein>
<dbReference type="GO" id="GO:0003677">
    <property type="term" value="F:DNA binding"/>
    <property type="evidence" value="ECO:0007669"/>
    <property type="project" value="InterPro"/>
</dbReference>
<dbReference type="CDD" id="cd00093">
    <property type="entry name" value="HTH_XRE"/>
    <property type="match status" value="1"/>
</dbReference>
<dbReference type="OrthoDB" id="3035529at2"/>
<dbReference type="SMART" id="SM00530">
    <property type="entry name" value="HTH_XRE"/>
    <property type="match status" value="1"/>
</dbReference>
<dbReference type="SUPFAM" id="SSF47413">
    <property type="entry name" value="lambda repressor-like DNA-binding domains"/>
    <property type="match status" value="1"/>
</dbReference>
<evidence type="ECO:0000313" key="3">
    <source>
        <dbReference type="Proteomes" id="UP000252100"/>
    </source>
</evidence>
<dbReference type="Gene3D" id="1.10.260.40">
    <property type="entry name" value="lambda repressor-like DNA-binding domains"/>
    <property type="match status" value="1"/>
</dbReference>
<dbReference type="AlphaFoldDB" id="A0A345C090"/>
<dbReference type="KEGG" id="rue:DT065_11690"/>
<dbReference type="RefSeq" id="WP_114373567.1">
    <property type="nucleotide sequence ID" value="NZ_CP031092.1"/>
</dbReference>
<sequence length="75" mass="8581">METTRAGGRVRAFRKLKGYTQQSFAKKMHMSVSVVGEIERGTRPAEEDFIKRASDLLDVSMEELLGENQFEDQSR</sequence>
<organism evidence="2 3">
    <name type="scientific">Salicibibacter kimchii</name>
    <dbReference type="NCBI Taxonomy" id="2099786"/>
    <lineage>
        <taxon>Bacteria</taxon>
        <taxon>Bacillati</taxon>
        <taxon>Bacillota</taxon>
        <taxon>Bacilli</taxon>
        <taxon>Bacillales</taxon>
        <taxon>Bacillaceae</taxon>
        <taxon>Salicibibacter</taxon>
    </lineage>
</organism>
<keyword evidence="3" id="KW-1185">Reference proteome</keyword>
<feature type="domain" description="HTH cro/C1-type" evidence="1">
    <location>
        <begin position="10"/>
        <end position="64"/>
    </location>
</feature>
<dbReference type="Pfam" id="PF01381">
    <property type="entry name" value="HTH_3"/>
    <property type="match status" value="1"/>
</dbReference>
<name>A0A345C090_9BACI</name>
<evidence type="ECO:0000259" key="1">
    <source>
        <dbReference type="PROSITE" id="PS50943"/>
    </source>
</evidence>
<dbReference type="EMBL" id="CP031092">
    <property type="protein sequence ID" value="AXF56621.1"/>
    <property type="molecule type" value="Genomic_DNA"/>
</dbReference>
<accession>A0A345C090</accession>